<feature type="region of interest" description="Disordered" evidence="1">
    <location>
        <begin position="1"/>
        <end position="21"/>
    </location>
</feature>
<accession>A0A1X6P6N3</accession>
<dbReference type="EMBL" id="KV918868">
    <property type="protein sequence ID" value="OSX76390.1"/>
    <property type="molecule type" value="Genomic_DNA"/>
</dbReference>
<keyword evidence="3" id="KW-1185">Reference proteome</keyword>
<dbReference type="AlphaFoldDB" id="A0A1X6P6N3"/>
<protein>
    <submittedName>
        <fullName evidence="2">Uncharacterized protein</fullName>
    </submittedName>
</protein>
<proteinExistence type="predicted"/>
<evidence type="ECO:0000313" key="3">
    <source>
        <dbReference type="Proteomes" id="UP000218209"/>
    </source>
</evidence>
<reference evidence="2 3" key="1">
    <citation type="submission" date="2017-03" db="EMBL/GenBank/DDBJ databases">
        <title>WGS assembly of Porphyra umbilicalis.</title>
        <authorList>
            <person name="Brawley S.H."/>
            <person name="Blouin N.A."/>
            <person name="Ficko-Blean E."/>
            <person name="Wheeler G.L."/>
            <person name="Lohr M."/>
            <person name="Goodson H.V."/>
            <person name="Jenkins J.W."/>
            <person name="Blaby-Haas C.E."/>
            <person name="Helliwell K.E."/>
            <person name="Chan C."/>
            <person name="Marriage T."/>
            <person name="Bhattacharya D."/>
            <person name="Klein A.S."/>
            <person name="Badis Y."/>
            <person name="Brodie J."/>
            <person name="Cao Y."/>
            <person name="Collen J."/>
            <person name="Dittami S.M."/>
            <person name="Gachon C.M."/>
            <person name="Green B.R."/>
            <person name="Karpowicz S."/>
            <person name="Kim J.W."/>
            <person name="Kudahl U."/>
            <person name="Lin S."/>
            <person name="Michel G."/>
            <person name="Mittag M."/>
            <person name="Olson B.J."/>
            <person name="Pangilinan J."/>
            <person name="Peng Y."/>
            <person name="Qiu H."/>
            <person name="Shu S."/>
            <person name="Singer J.T."/>
            <person name="Smith A.G."/>
            <person name="Sprecher B.N."/>
            <person name="Wagner V."/>
            <person name="Wang W."/>
            <person name="Wang Z.-Y."/>
            <person name="Yan J."/>
            <person name="Yarish C."/>
            <person name="Zoeuner-Riek S."/>
            <person name="Zhuang Y."/>
            <person name="Zou Y."/>
            <person name="Lindquist E.A."/>
            <person name="Grimwood J."/>
            <person name="Barry K."/>
            <person name="Rokhsar D.S."/>
            <person name="Schmutz J."/>
            <person name="Stiller J.W."/>
            <person name="Grossman A.R."/>
            <person name="Prochnik S.E."/>
        </authorList>
    </citation>
    <scope>NUCLEOTIDE SEQUENCE [LARGE SCALE GENOMIC DNA]</scope>
    <source>
        <strain evidence="2">4086291</strain>
    </source>
</reference>
<feature type="compositionally biased region" description="Low complexity" evidence="1">
    <location>
        <begin position="7"/>
        <end position="21"/>
    </location>
</feature>
<evidence type="ECO:0000256" key="1">
    <source>
        <dbReference type="SAM" id="MobiDB-lite"/>
    </source>
</evidence>
<feature type="compositionally biased region" description="Low complexity" evidence="1">
    <location>
        <begin position="150"/>
        <end position="169"/>
    </location>
</feature>
<evidence type="ECO:0000313" key="2">
    <source>
        <dbReference type="EMBL" id="OSX76390.1"/>
    </source>
</evidence>
<sequence>MRGRQGAAPAPAAVAAAHHPRAAATAGRWQMRAGVGAAVAAPVRGGGGSVAVAAAHHPRAAATAGRWQMRAGVGAAVAAPVRGGGGSVAGDPPPPAPLSFATQVAGARGTGAPPPGAARRAVAPRRAVCPPATRGRGHPPLRARLTVSLPAAARAPPSRGRPRGATPRAAQRRRLEAARRHHALARGPTPLPADGHHDAR</sequence>
<organism evidence="2 3">
    <name type="scientific">Porphyra umbilicalis</name>
    <name type="common">Purple laver</name>
    <name type="synonym">Red alga</name>
    <dbReference type="NCBI Taxonomy" id="2786"/>
    <lineage>
        <taxon>Eukaryota</taxon>
        <taxon>Rhodophyta</taxon>
        <taxon>Bangiophyceae</taxon>
        <taxon>Bangiales</taxon>
        <taxon>Bangiaceae</taxon>
        <taxon>Porphyra</taxon>
    </lineage>
</organism>
<feature type="region of interest" description="Disordered" evidence="1">
    <location>
        <begin position="129"/>
        <end position="200"/>
    </location>
</feature>
<dbReference type="Proteomes" id="UP000218209">
    <property type="component" value="Unassembled WGS sequence"/>
</dbReference>
<name>A0A1X6P6N3_PORUM</name>
<gene>
    <name evidence="2" type="ORF">BU14_0192s0007</name>
</gene>